<dbReference type="RefSeq" id="WP_108894232.1">
    <property type="nucleotide sequence ID" value="NZ_ONZF01000004.1"/>
</dbReference>
<accession>A0A2R8BW58</accession>
<dbReference type="OrthoDB" id="5354021at2"/>
<gene>
    <name evidence="1" type="ORF">PAA8504_02227</name>
</gene>
<evidence type="ECO:0000313" key="1">
    <source>
        <dbReference type="EMBL" id="SPJ24399.1"/>
    </source>
</evidence>
<dbReference type="EMBL" id="ONZF01000004">
    <property type="protein sequence ID" value="SPJ24399.1"/>
    <property type="molecule type" value="Genomic_DNA"/>
</dbReference>
<evidence type="ECO:0000313" key="2">
    <source>
        <dbReference type="Proteomes" id="UP000244912"/>
    </source>
</evidence>
<sequence length="459" mass="50192">MTLSAPEIRQILDALDRDDVDRVADVNGTTPELAAALQKRYGAKVDVFAMDAEGARQPVDDAALQAYLAGIARHGGDPERVKPADPGKKIRPYDVIATLGGFGSTHKIKHFRKVLANGLHPQSRVVLDIKLGSGSYPFLKEFGTCNTLVEPAKGRPGRAILSATPVTGNAGAWSEIAQDLAGPAGFFEDLGEHSMLFQERSDTLVVTFDNLDIAMEKRDERRPWGYSFIKAQGWSMLGVMANGWTWFRDPRVDEAFMGLRDGGFFDRFGRVVFYGASMGGYAAAAFSAAAPGSTVFVTSPQSTLDKTIVPWEMRYKTAWDRDFSGPFGDAAITSQAAGRVHILYDPYVAPDAAHAARFTGANVAHWQCPLLGHRLGSSLQQMGALKEITIAAIEGTLDRPSFYQLLRKRRDLPRYQRELVHHAVERGHPDLALKVCNHILARRSDKALRGIASQLQAAS</sequence>
<keyword evidence="2" id="KW-1185">Reference proteome</keyword>
<protein>
    <submittedName>
        <fullName evidence="1">Uncharacterized protein</fullName>
    </submittedName>
</protein>
<organism evidence="1 2">
    <name type="scientific">Palleronia abyssalis</name>
    <dbReference type="NCBI Taxonomy" id="1501240"/>
    <lineage>
        <taxon>Bacteria</taxon>
        <taxon>Pseudomonadati</taxon>
        <taxon>Pseudomonadota</taxon>
        <taxon>Alphaproteobacteria</taxon>
        <taxon>Rhodobacterales</taxon>
        <taxon>Roseobacteraceae</taxon>
        <taxon>Palleronia</taxon>
    </lineage>
</organism>
<proteinExistence type="predicted"/>
<reference evidence="1 2" key="1">
    <citation type="submission" date="2018-03" db="EMBL/GenBank/DDBJ databases">
        <authorList>
            <person name="Keele B.F."/>
        </authorList>
    </citation>
    <scope>NUCLEOTIDE SEQUENCE [LARGE SCALE GENOMIC DNA]</scope>
    <source>
        <strain evidence="1 2">CECT 8504</strain>
    </source>
</reference>
<name>A0A2R8BW58_9RHOB</name>
<dbReference type="Proteomes" id="UP000244912">
    <property type="component" value="Unassembled WGS sequence"/>
</dbReference>
<dbReference type="AlphaFoldDB" id="A0A2R8BW58"/>